<evidence type="ECO:0000313" key="8">
    <source>
        <dbReference type="Proteomes" id="UP000579647"/>
    </source>
</evidence>
<dbReference type="FunFam" id="1.20.1260.100:FF:000001">
    <property type="entry name" value="translocator protein 2"/>
    <property type="match status" value="1"/>
</dbReference>
<dbReference type="PIRSF" id="PIRSF005859">
    <property type="entry name" value="PBR"/>
    <property type="match status" value="1"/>
</dbReference>
<dbReference type="GO" id="GO:0016020">
    <property type="term" value="C:membrane"/>
    <property type="evidence" value="ECO:0007669"/>
    <property type="project" value="UniProtKB-SubCell"/>
</dbReference>
<dbReference type="Proteomes" id="UP000579647">
    <property type="component" value="Unassembled WGS sequence"/>
</dbReference>
<keyword evidence="5 6" id="KW-0472">Membrane</keyword>
<feature type="transmembrane region" description="Helical" evidence="6">
    <location>
        <begin position="56"/>
        <end position="77"/>
    </location>
</feature>
<feature type="transmembrane region" description="Helical" evidence="6">
    <location>
        <begin position="141"/>
        <end position="164"/>
    </location>
</feature>
<feature type="transmembrane region" description="Helical" evidence="6">
    <location>
        <begin position="111"/>
        <end position="134"/>
    </location>
</feature>
<dbReference type="CDD" id="cd15904">
    <property type="entry name" value="TSPO_MBR"/>
    <property type="match status" value="1"/>
</dbReference>
<reference evidence="7 8" key="1">
    <citation type="submission" date="2020-08" db="EMBL/GenBank/DDBJ databases">
        <title>Sequencing the genomes of 1000 actinobacteria strains.</title>
        <authorList>
            <person name="Klenk H.-P."/>
        </authorList>
    </citation>
    <scope>NUCLEOTIDE SEQUENCE [LARGE SCALE GENOMIC DNA]</scope>
    <source>
        <strain evidence="7 8">DSM 44598</strain>
    </source>
</reference>
<gene>
    <name evidence="7" type="ORF">HNR07_000884</name>
</gene>
<name>A0A840WDC7_9ACTN</name>
<comment type="similarity">
    <text evidence="2">Belongs to the TspO/BZRP family.</text>
</comment>
<evidence type="ECO:0000256" key="4">
    <source>
        <dbReference type="ARBA" id="ARBA00022989"/>
    </source>
</evidence>
<comment type="subcellular location">
    <subcellularLocation>
        <location evidence="1">Membrane</location>
        <topology evidence="1">Multi-pass membrane protein</topology>
    </subcellularLocation>
</comment>
<protein>
    <submittedName>
        <fullName evidence="7">Tryptophan-rich sensory protein</fullName>
    </submittedName>
</protein>
<evidence type="ECO:0000256" key="5">
    <source>
        <dbReference type="ARBA" id="ARBA00023136"/>
    </source>
</evidence>
<dbReference type="EMBL" id="JACHDO010000001">
    <property type="protein sequence ID" value="MBB5489747.1"/>
    <property type="molecule type" value="Genomic_DNA"/>
</dbReference>
<dbReference type="AlphaFoldDB" id="A0A840WDC7"/>
<evidence type="ECO:0000256" key="3">
    <source>
        <dbReference type="ARBA" id="ARBA00022692"/>
    </source>
</evidence>
<dbReference type="Gene3D" id="1.20.1260.100">
    <property type="entry name" value="TspO/MBR protein"/>
    <property type="match status" value="1"/>
</dbReference>
<keyword evidence="4 6" id="KW-1133">Transmembrane helix</keyword>
<proteinExistence type="inferred from homology"/>
<dbReference type="InterPro" id="IPR038330">
    <property type="entry name" value="TspO/MBR-related_sf"/>
</dbReference>
<keyword evidence="3 6" id="KW-0812">Transmembrane</keyword>
<sequence length="165" mass="17324">MESSVRRTPEPGHSLMAAAAFAVAVLATALVGGSAAAGSGEVYARLDLPAWAPPSWLFSPVWIALYVLIGVAGWLVWRAAGTQGAMVFLAVYTLQLLLNAAWTPLFFGVGLYGLAFVDIVLLAVAVAVTLLLAWRHSRTAALLLAPYLAWVCFAAALNAAIWAAN</sequence>
<dbReference type="PANTHER" id="PTHR10057:SF0">
    <property type="entry name" value="TRANSLOCATOR PROTEIN"/>
    <property type="match status" value="1"/>
</dbReference>
<evidence type="ECO:0000256" key="2">
    <source>
        <dbReference type="ARBA" id="ARBA00007524"/>
    </source>
</evidence>
<comment type="caution">
    <text evidence="7">The sequence shown here is derived from an EMBL/GenBank/DDBJ whole genome shotgun (WGS) entry which is preliminary data.</text>
</comment>
<dbReference type="PANTHER" id="PTHR10057">
    <property type="entry name" value="PERIPHERAL-TYPE BENZODIAZEPINE RECEPTOR"/>
    <property type="match status" value="1"/>
</dbReference>
<evidence type="ECO:0000313" key="7">
    <source>
        <dbReference type="EMBL" id="MBB5489747.1"/>
    </source>
</evidence>
<evidence type="ECO:0000256" key="6">
    <source>
        <dbReference type="SAM" id="Phobius"/>
    </source>
</evidence>
<dbReference type="InterPro" id="IPR004307">
    <property type="entry name" value="TspO_MBR"/>
</dbReference>
<accession>A0A840WDC7</accession>
<keyword evidence="8" id="KW-1185">Reference proteome</keyword>
<dbReference type="GO" id="GO:0033013">
    <property type="term" value="P:tetrapyrrole metabolic process"/>
    <property type="evidence" value="ECO:0007669"/>
    <property type="project" value="UniProtKB-ARBA"/>
</dbReference>
<feature type="transmembrane region" description="Helical" evidence="6">
    <location>
        <begin position="84"/>
        <end position="105"/>
    </location>
</feature>
<organism evidence="7 8">
    <name type="scientific">Nocardiopsis metallicus</name>
    <dbReference type="NCBI Taxonomy" id="179819"/>
    <lineage>
        <taxon>Bacteria</taxon>
        <taxon>Bacillati</taxon>
        <taxon>Actinomycetota</taxon>
        <taxon>Actinomycetes</taxon>
        <taxon>Streptosporangiales</taxon>
        <taxon>Nocardiopsidaceae</taxon>
        <taxon>Nocardiopsis</taxon>
    </lineage>
</organism>
<evidence type="ECO:0000256" key="1">
    <source>
        <dbReference type="ARBA" id="ARBA00004141"/>
    </source>
</evidence>
<dbReference type="Pfam" id="PF03073">
    <property type="entry name" value="TspO_MBR"/>
    <property type="match status" value="1"/>
</dbReference>
<dbReference type="RefSeq" id="WP_184362253.1">
    <property type="nucleotide sequence ID" value="NZ_BAAAKM010000011.1"/>
</dbReference>